<sequence>MWSVDHGVQQQQQQQRAMHMHSMNGFMYGAQAMMPVVTALPPVVLRHSPASSSTSSSSRSQSPSGTESWQHGVDHLTDASASSSPGQYTPPPTNDVSSAADEWSMLSDLFDNVHGGSGSAAVSTPVAQQPLQVQPSTWPLPAKTMDSLNIKEEPAAAALSLEEQKKIRRRGQIASSVQRHREKKRKMVASLKDELTTLTAQLTLLRSQRKGLHPDGKLVEYEEMAVMQRRKRRQSEEMNSQIKRALFEQSAFLSGFRKMIMNQMPGPKELEFHQWIHSYTVLAGTDPLSRRREYLAAFSDSKMELAQNIVMRETDQIAWKLSRAKPYYASARVLVDASRLDGMCDDYASVVKNEQVVMPDGTDGNEGLLTKKFTAMFLFEENEHVNFDSFYQVALEATKGVGVFWPSEGYDGRLQEIVDLNDSAEDESAGKTDDKSRVYYTDLHAELSMGSGDDALPVTIESRMLCREQKTDTTGLIVWDYVDKDALHPHDEHVTNDDFLVRRDGCGSIVLQRERNGLVSLRSVSVKRFSPFVRENDPAGSELRKYQQMNKHAGDMEARQQRCTCWVYDAICNSLMEATDMLSRSHSECGECSKKFSLLSKKRKCKHCMTPLCKNCVDAHTQSKHPSVASAQAARRELVAGSRAAVTAWTKKEMEIKKQQRLAKRNSCYAMTPIPNVHSTRQHQHREIFTMRQEPDENEATGTCASDRNSASDPHFLPVNAAKLTQSLIGLSDEQRQVLEKELNRTDEDPLLVLRFNPNWQGQVAVGTVCDAIATFGMRGGARRDSGEGCHGWVFHFDHYQDLGPCKTAIALAHPEAFAFSPRAITRAEAAFGAAARANLPTEPLAYAVVINKIAIRQDDAGSLEFFYL</sequence>
<dbReference type="Gene3D" id="3.30.40.10">
    <property type="entry name" value="Zinc/RING finger domain, C3HC4 (zinc finger)"/>
    <property type="match status" value="1"/>
</dbReference>
<accession>A0AAV2YCD7</accession>
<evidence type="ECO:0008006" key="5">
    <source>
        <dbReference type="Google" id="ProtNLM"/>
    </source>
</evidence>
<keyword evidence="1" id="KW-0175">Coiled coil</keyword>
<comment type="caution">
    <text evidence="3">The sequence shown here is derived from an EMBL/GenBank/DDBJ whole genome shotgun (WGS) entry which is preliminary data.</text>
</comment>
<gene>
    <name evidence="3" type="ORF">N0F65_012411</name>
</gene>
<proteinExistence type="predicted"/>
<dbReference type="EMBL" id="DAKRPA010000395">
    <property type="protein sequence ID" value="DAZ92717.1"/>
    <property type="molecule type" value="Genomic_DNA"/>
</dbReference>
<dbReference type="InterPro" id="IPR011011">
    <property type="entry name" value="Znf_FYVE_PHD"/>
</dbReference>
<keyword evidence="4" id="KW-1185">Reference proteome</keyword>
<organism evidence="3 4">
    <name type="scientific">Lagenidium giganteum</name>
    <dbReference type="NCBI Taxonomy" id="4803"/>
    <lineage>
        <taxon>Eukaryota</taxon>
        <taxon>Sar</taxon>
        <taxon>Stramenopiles</taxon>
        <taxon>Oomycota</taxon>
        <taxon>Peronosporomycetes</taxon>
        <taxon>Pythiales</taxon>
        <taxon>Pythiaceae</taxon>
    </lineage>
</organism>
<dbReference type="SUPFAM" id="SSF57903">
    <property type="entry name" value="FYVE/PHD zinc finger"/>
    <property type="match status" value="1"/>
</dbReference>
<reference evidence="3" key="2">
    <citation type="journal article" date="2023" name="Microbiol Resour">
        <title>Decontamination and Annotation of the Draft Genome Sequence of the Oomycete Lagenidium giganteum ARSEF 373.</title>
        <authorList>
            <person name="Morgan W.R."/>
            <person name="Tartar A."/>
        </authorList>
    </citation>
    <scope>NUCLEOTIDE SEQUENCE</scope>
    <source>
        <strain evidence="3">ARSEF 373</strain>
    </source>
</reference>
<reference evidence="3" key="1">
    <citation type="submission" date="2022-11" db="EMBL/GenBank/DDBJ databases">
        <authorList>
            <person name="Morgan W.R."/>
            <person name="Tartar A."/>
        </authorList>
    </citation>
    <scope>NUCLEOTIDE SEQUENCE</scope>
    <source>
        <strain evidence="3">ARSEF 373</strain>
    </source>
</reference>
<dbReference type="CDD" id="cd00065">
    <property type="entry name" value="FYVE_like_SF"/>
    <property type="match status" value="1"/>
</dbReference>
<evidence type="ECO:0000313" key="4">
    <source>
        <dbReference type="Proteomes" id="UP001146120"/>
    </source>
</evidence>
<evidence type="ECO:0000313" key="3">
    <source>
        <dbReference type="EMBL" id="DAZ92717.1"/>
    </source>
</evidence>
<evidence type="ECO:0000256" key="2">
    <source>
        <dbReference type="SAM" id="MobiDB-lite"/>
    </source>
</evidence>
<name>A0AAV2YCD7_9STRA</name>
<evidence type="ECO:0000256" key="1">
    <source>
        <dbReference type="SAM" id="Coils"/>
    </source>
</evidence>
<feature type="coiled-coil region" evidence="1">
    <location>
        <begin position="181"/>
        <end position="208"/>
    </location>
</feature>
<dbReference type="Proteomes" id="UP001146120">
    <property type="component" value="Unassembled WGS sequence"/>
</dbReference>
<dbReference type="InterPro" id="IPR013083">
    <property type="entry name" value="Znf_RING/FYVE/PHD"/>
</dbReference>
<feature type="compositionally biased region" description="Low complexity" evidence="2">
    <location>
        <begin position="48"/>
        <end position="68"/>
    </location>
</feature>
<dbReference type="AlphaFoldDB" id="A0AAV2YCD7"/>
<protein>
    <recommendedName>
        <fullName evidence="5">FYVE-type domain-containing protein</fullName>
    </recommendedName>
</protein>
<feature type="region of interest" description="Disordered" evidence="2">
    <location>
        <begin position="46"/>
        <end position="98"/>
    </location>
</feature>